<evidence type="ECO:0000313" key="3">
    <source>
        <dbReference type="EMBL" id="RNL39962.1"/>
    </source>
</evidence>
<dbReference type="OrthoDB" id="9801263at2"/>
<dbReference type="InterPro" id="IPR011856">
    <property type="entry name" value="tRNA_endonuc-like_dom_sf"/>
</dbReference>
<dbReference type="InterPro" id="IPR041527">
    <property type="entry name" value="YhcG_N"/>
</dbReference>
<proteinExistence type="predicted"/>
<dbReference type="InterPro" id="IPR009362">
    <property type="entry name" value="YhcG_C"/>
</dbReference>
<dbReference type="Pfam" id="PF17761">
    <property type="entry name" value="DUF1016_N"/>
    <property type="match status" value="1"/>
</dbReference>
<sequence>MQSLPASAVVEYRQTDDIVGDARLIIESSQRWAHRSVNAALVYRNWYLGKRIAEEELKGESRAEYGAQVIVGLAKALTKEYGKGYSKLNLWYFVRFYKAYPSIVYAASKQSAPLLSWTHYRTLLRVHDDKAREWYTREAVEQGWSVRTLDRNISTQYYYRLLSSDEGNRAAEGEAKGAELHRDNEQRKYDFVKSPYIMEFLGFSTEGQPHESDLENALIANLQKFLLELGKGYAFMGRQFHLRGMDGDYYIDLVFYNVILKCYVLIDLKVGKVTHQDVGQMDMYVRMFDEMGRREGDGPTIGVVLCSETSKDIARYSVLKGNEHLFASKYKLYLPTDEELRREIEGQKTLFKLQQAERMEEDGAARADLNADG</sequence>
<dbReference type="EMBL" id="QIBX01000009">
    <property type="protein sequence ID" value="RNL39962.1"/>
    <property type="molecule type" value="Genomic_DNA"/>
</dbReference>
<feature type="domain" description="YhcG PDDEXK nuclease" evidence="1">
    <location>
        <begin position="191"/>
        <end position="344"/>
    </location>
</feature>
<dbReference type="PANTHER" id="PTHR30547:SF5">
    <property type="entry name" value="NUCLEASE YHCG-RELATED"/>
    <property type="match status" value="1"/>
</dbReference>
<dbReference type="GO" id="GO:0003676">
    <property type="term" value="F:nucleic acid binding"/>
    <property type="evidence" value="ECO:0007669"/>
    <property type="project" value="InterPro"/>
</dbReference>
<keyword evidence="4" id="KW-1185">Reference proteome</keyword>
<feature type="domain" description="YhcG N-terminal" evidence="2">
    <location>
        <begin position="23"/>
        <end position="160"/>
    </location>
</feature>
<accession>A0A3N0AYL7</accession>
<dbReference type="Gene3D" id="3.40.1350.10">
    <property type="match status" value="1"/>
</dbReference>
<gene>
    <name evidence="3" type="ORF">DMP06_06260</name>
</gene>
<protein>
    <submittedName>
        <fullName evidence="3">DUF1016 domain-containing protein</fullName>
    </submittedName>
</protein>
<reference evidence="4" key="1">
    <citation type="submission" date="2018-05" db="EMBL/GenBank/DDBJ databases">
        <title>Genome Sequencing of selected type strains of the family Eggerthellaceae.</title>
        <authorList>
            <person name="Danylec N."/>
            <person name="Stoll D.A."/>
            <person name="Doetsch A."/>
            <person name="Huch M."/>
        </authorList>
    </citation>
    <scope>NUCLEOTIDE SEQUENCE [LARGE SCALE GENOMIC DNA]</scope>
    <source>
        <strain evidence="4">DSM 24851</strain>
    </source>
</reference>
<dbReference type="Proteomes" id="UP000269591">
    <property type="component" value="Unassembled WGS sequence"/>
</dbReference>
<dbReference type="AlphaFoldDB" id="A0A3N0AYL7"/>
<dbReference type="Pfam" id="PF06250">
    <property type="entry name" value="YhcG_C"/>
    <property type="match status" value="1"/>
</dbReference>
<evidence type="ECO:0000313" key="4">
    <source>
        <dbReference type="Proteomes" id="UP000269591"/>
    </source>
</evidence>
<evidence type="ECO:0000259" key="2">
    <source>
        <dbReference type="Pfam" id="PF17761"/>
    </source>
</evidence>
<organism evidence="3 4">
    <name type="scientific">Slackia equolifaciens</name>
    <dbReference type="NCBI Taxonomy" id="498718"/>
    <lineage>
        <taxon>Bacteria</taxon>
        <taxon>Bacillati</taxon>
        <taxon>Actinomycetota</taxon>
        <taxon>Coriobacteriia</taxon>
        <taxon>Eggerthellales</taxon>
        <taxon>Eggerthellaceae</taxon>
        <taxon>Slackia</taxon>
    </lineage>
</organism>
<dbReference type="PANTHER" id="PTHR30547">
    <property type="entry name" value="UNCHARACTERIZED PROTEIN YHCG-RELATED"/>
    <property type="match status" value="1"/>
</dbReference>
<name>A0A3N0AYL7_9ACTN</name>
<comment type="caution">
    <text evidence="3">The sequence shown here is derived from an EMBL/GenBank/DDBJ whole genome shotgun (WGS) entry which is preliminary data.</text>
</comment>
<evidence type="ECO:0000259" key="1">
    <source>
        <dbReference type="Pfam" id="PF06250"/>
    </source>
</evidence>
<dbReference type="InterPro" id="IPR053148">
    <property type="entry name" value="PD-DEXK-like_domain"/>
</dbReference>